<evidence type="ECO:0000313" key="1">
    <source>
        <dbReference type="EMBL" id="AJT61351.1"/>
    </source>
</evidence>
<reference evidence="1 2" key="1">
    <citation type="journal article" date="2015" name="Arch. Virol.">
        <title>Complete genome sequence of the siphoviral bacteriophage ??-R3177, which lyses an OXA-66-producing carbapenem-resistant Acinetobacter baumannii isolate.</title>
        <authorList>
            <person name="Jeon J."/>
            <person name="D'Souza R."/>
            <person name="Pinto N."/>
            <person name="Ryu C.M."/>
            <person name="Park J.H."/>
            <person name="Yong D."/>
            <person name="Lee K."/>
        </authorList>
    </citation>
    <scope>NUCLEOTIDE SEQUENCE [LARGE SCALE GENOMIC DNA]</scope>
</reference>
<evidence type="ECO:0000313" key="2">
    <source>
        <dbReference type="Proteomes" id="UP000222907"/>
    </source>
</evidence>
<gene>
    <name evidence="1" type="ORF">ABA3177_00350</name>
</gene>
<evidence type="ECO:0008006" key="3">
    <source>
        <dbReference type="Google" id="ProtNLM"/>
    </source>
</evidence>
<dbReference type="EMBL" id="KP861230">
    <property type="protein sequence ID" value="AJT61351.1"/>
    <property type="molecule type" value="Genomic_DNA"/>
</dbReference>
<accession>A0A0D4DBZ8</accession>
<dbReference type="OrthoDB" id="23078at10239"/>
<name>A0A0D4DBZ8_9CAUD</name>
<sequence length="135" mass="15408">MDKPMTFIEWCSSGGKIPYSVGIEEAYEAGQQSQQAKVEELQKQLSEYIFVAETLDEMYVKEVQKSDELQKRVDALTLALDQIAYPIPHMQKEAELNGCELNGYWAVKMSEDHIYSKDIARRALEKEQALKDGEA</sequence>
<proteinExistence type="predicted"/>
<dbReference type="Proteomes" id="UP000222907">
    <property type="component" value="Segment"/>
</dbReference>
<organism evidence="1 2">
    <name type="scientific">Acinetobacter phage YMC11/11/R3177</name>
    <dbReference type="NCBI Taxonomy" id="1628721"/>
    <lineage>
        <taxon>Viruses</taxon>
        <taxon>Duplodnaviria</taxon>
        <taxon>Heunggongvirae</taxon>
        <taxon>Uroviricota</taxon>
        <taxon>Caudoviricetes</taxon>
        <taxon>Vieuvirus</taxon>
        <taxon>Vieuvirus R3177</taxon>
    </lineage>
</organism>
<protein>
    <recommendedName>
        <fullName evidence="3">Ead/Ea22-like family protein</fullName>
    </recommendedName>
</protein>
<keyword evidence="2" id="KW-1185">Reference proteome</keyword>